<evidence type="ECO:0000313" key="1">
    <source>
        <dbReference type="EMBL" id="JAH12637.1"/>
    </source>
</evidence>
<name>A0A0E9Q7X8_ANGAN</name>
<protein>
    <submittedName>
        <fullName evidence="1">Uncharacterized protein</fullName>
    </submittedName>
</protein>
<dbReference type="AlphaFoldDB" id="A0A0E9Q7X8"/>
<accession>A0A0E9Q7X8</accession>
<reference evidence="1" key="2">
    <citation type="journal article" date="2015" name="Fish Shellfish Immunol.">
        <title>Early steps in the European eel (Anguilla anguilla)-Vibrio vulnificus interaction in the gills: Role of the RtxA13 toxin.</title>
        <authorList>
            <person name="Callol A."/>
            <person name="Pajuelo D."/>
            <person name="Ebbesson L."/>
            <person name="Teles M."/>
            <person name="MacKenzie S."/>
            <person name="Amaro C."/>
        </authorList>
    </citation>
    <scope>NUCLEOTIDE SEQUENCE</scope>
</reference>
<dbReference type="EMBL" id="GBXM01095940">
    <property type="protein sequence ID" value="JAH12637.1"/>
    <property type="molecule type" value="Transcribed_RNA"/>
</dbReference>
<sequence>MYLFDTAFVWHFHRPLLGEHVTLPPVVLECYHSLNYTQALERILTL</sequence>
<proteinExistence type="predicted"/>
<reference evidence="1" key="1">
    <citation type="submission" date="2014-11" db="EMBL/GenBank/DDBJ databases">
        <authorList>
            <person name="Amaro Gonzalez C."/>
        </authorList>
    </citation>
    <scope>NUCLEOTIDE SEQUENCE</scope>
</reference>
<organism evidence="1">
    <name type="scientific">Anguilla anguilla</name>
    <name type="common">European freshwater eel</name>
    <name type="synonym">Muraena anguilla</name>
    <dbReference type="NCBI Taxonomy" id="7936"/>
    <lineage>
        <taxon>Eukaryota</taxon>
        <taxon>Metazoa</taxon>
        <taxon>Chordata</taxon>
        <taxon>Craniata</taxon>
        <taxon>Vertebrata</taxon>
        <taxon>Euteleostomi</taxon>
        <taxon>Actinopterygii</taxon>
        <taxon>Neopterygii</taxon>
        <taxon>Teleostei</taxon>
        <taxon>Anguilliformes</taxon>
        <taxon>Anguillidae</taxon>
        <taxon>Anguilla</taxon>
    </lineage>
</organism>